<dbReference type="InterPro" id="IPR015060">
    <property type="entry name" value="Aca2_YdiL-like"/>
</dbReference>
<dbReference type="Proteomes" id="UP001467690">
    <property type="component" value="Unassembled WGS sequence"/>
</dbReference>
<protein>
    <submittedName>
        <fullName evidence="1">DUF1870 family protein</fullName>
    </submittedName>
</protein>
<organism evidence="1 2">
    <name type="scientific">Catenovulum sediminis</name>
    <dbReference type="NCBI Taxonomy" id="1740262"/>
    <lineage>
        <taxon>Bacteria</taxon>
        <taxon>Pseudomonadati</taxon>
        <taxon>Pseudomonadota</taxon>
        <taxon>Gammaproteobacteria</taxon>
        <taxon>Alteromonadales</taxon>
        <taxon>Alteromonadaceae</taxon>
        <taxon>Catenovulum</taxon>
    </lineage>
</organism>
<accession>A0ABV1RNC4</accession>
<sequence>MSIDNYNNFELQAMRKLLMLDVSEAAECIKGSMTTGVTVRTWQRWEKGDFSVPEDIQNELMGCLQWRSRLIDECIEEYPFDSDETMQIKWYHTFEDFLVDYPDQIKLMWRIHQSVCAFMFLESDNIELSGTAPVNENSYMHKFFSGTTEEQLERKRMEEVLKRKGIE</sequence>
<keyword evidence="2" id="KW-1185">Reference proteome</keyword>
<reference evidence="1 2" key="1">
    <citation type="submission" date="2024-06" db="EMBL/GenBank/DDBJ databases">
        <authorList>
            <person name="Chen R.Y."/>
        </authorList>
    </citation>
    <scope>NUCLEOTIDE SEQUENCE [LARGE SCALE GENOMIC DNA]</scope>
    <source>
        <strain evidence="1 2">D2</strain>
    </source>
</reference>
<evidence type="ECO:0000313" key="2">
    <source>
        <dbReference type="Proteomes" id="UP001467690"/>
    </source>
</evidence>
<proteinExistence type="predicted"/>
<comment type="caution">
    <text evidence="1">The sequence shown here is derived from an EMBL/GenBank/DDBJ whole genome shotgun (WGS) entry which is preliminary data.</text>
</comment>
<dbReference type="EMBL" id="JBELOE010000298">
    <property type="protein sequence ID" value="MER2494414.1"/>
    <property type="molecule type" value="Genomic_DNA"/>
</dbReference>
<dbReference type="SUPFAM" id="SSF47413">
    <property type="entry name" value="lambda repressor-like DNA-binding domains"/>
    <property type="match status" value="1"/>
</dbReference>
<dbReference type="InterPro" id="IPR027910">
    <property type="entry name" value="YdiL_sf"/>
</dbReference>
<dbReference type="InterPro" id="IPR010982">
    <property type="entry name" value="Lambda_DNA-bd_dom_sf"/>
</dbReference>
<name>A0ABV1RNC4_9ALTE</name>
<dbReference type="RefSeq" id="WP_350403455.1">
    <property type="nucleotide sequence ID" value="NZ_JBELOE010000298.1"/>
</dbReference>
<gene>
    <name evidence="1" type="ORF">ABS311_21275</name>
</gene>
<dbReference type="Gene3D" id="1.10.3100.10">
    <property type="entry name" value="Putative cytoplasmic protein"/>
    <property type="match status" value="1"/>
</dbReference>
<evidence type="ECO:0000313" key="1">
    <source>
        <dbReference type="EMBL" id="MER2494414.1"/>
    </source>
</evidence>
<dbReference type="Pfam" id="PF08965">
    <property type="entry name" value="Aca2_YdiL"/>
    <property type="match status" value="1"/>
</dbReference>